<proteinExistence type="predicted"/>
<keyword evidence="1" id="KW-1133">Transmembrane helix</keyword>
<dbReference type="Proteomes" id="UP000176629">
    <property type="component" value="Unassembled WGS sequence"/>
</dbReference>
<organism evidence="2 3">
    <name type="scientific">Candidatus Nomurabacteria bacterium RIFCSPLOWO2_01_FULL_40_18</name>
    <dbReference type="NCBI Taxonomy" id="1801773"/>
    <lineage>
        <taxon>Bacteria</taxon>
        <taxon>Candidatus Nomuraibacteriota</taxon>
    </lineage>
</organism>
<dbReference type="AlphaFoldDB" id="A0A1F6XHN9"/>
<evidence type="ECO:0000256" key="1">
    <source>
        <dbReference type="SAM" id="Phobius"/>
    </source>
</evidence>
<dbReference type="EMBL" id="MFUX01000040">
    <property type="protein sequence ID" value="OGI93645.1"/>
    <property type="molecule type" value="Genomic_DNA"/>
</dbReference>
<sequence length="98" mass="10836">MPPEIKPPTTAEIEEALKNFPASTEINQALKEFEVKSQAGYVEPVPEASKNLDLPFMVRLVMKLSGGAIKEQRTAEYVLLGVVVLNIIITILVIKFLL</sequence>
<keyword evidence="1" id="KW-0472">Membrane</keyword>
<protein>
    <submittedName>
        <fullName evidence="2">Uncharacterized protein</fullName>
    </submittedName>
</protein>
<comment type="caution">
    <text evidence="2">The sequence shown here is derived from an EMBL/GenBank/DDBJ whole genome shotgun (WGS) entry which is preliminary data.</text>
</comment>
<reference evidence="2 3" key="1">
    <citation type="journal article" date="2016" name="Nat. Commun.">
        <title>Thousands of microbial genomes shed light on interconnected biogeochemical processes in an aquifer system.</title>
        <authorList>
            <person name="Anantharaman K."/>
            <person name="Brown C.T."/>
            <person name="Hug L.A."/>
            <person name="Sharon I."/>
            <person name="Castelle C.J."/>
            <person name="Probst A.J."/>
            <person name="Thomas B.C."/>
            <person name="Singh A."/>
            <person name="Wilkins M.J."/>
            <person name="Karaoz U."/>
            <person name="Brodie E.L."/>
            <person name="Williams K.H."/>
            <person name="Hubbard S.S."/>
            <person name="Banfield J.F."/>
        </authorList>
    </citation>
    <scope>NUCLEOTIDE SEQUENCE [LARGE SCALE GENOMIC DNA]</scope>
</reference>
<evidence type="ECO:0000313" key="2">
    <source>
        <dbReference type="EMBL" id="OGI93645.1"/>
    </source>
</evidence>
<name>A0A1F6XHN9_9BACT</name>
<evidence type="ECO:0000313" key="3">
    <source>
        <dbReference type="Proteomes" id="UP000176629"/>
    </source>
</evidence>
<keyword evidence="1" id="KW-0812">Transmembrane</keyword>
<accession>A0A1F6XHN9</accession>
<feature type="transmembrane region" description="Helical" evidence="1">
    <location>
        <begin position="77"/>
        <end position="97"/>
    </location>
</feature>
<gene>
    <name evidence="2" type="ORF">A3A03_00470</name>
</gene>